<dbReference type="RefSeq" id="WP_076120854.1">
    <property type="nucleotide sequence ID" value="NZ_MPTC01000026.1"/>
</dbReference>
<evidence type="ECO:0000259" key="1">
    <source>
        <dbReference type="Pfam" id="PF14534"/>
    </source>
</evidence>
<proteinExistence type="predicted"/>
<accession>A0A1R0XPA2</accession>
<dbReference type="Gene3D" id="3.10.450.50">
    <property type="match status" value="1"/>
</dbReference>
<dbReference type="OrthoDB" id="121974at2"/>
<dbReference type="EMBL" id="MPTC01000026">
    <property type="protein sequence ID" value="OMD36924.1"/>
    <property type="molecule type" value="Genomic_DNA"/>
</dbReference>
<organism evidence="2 3">
    <name type="scientific">Paenibacillus odorifer</name>
    <dbReference type="NCBI Taxonomy" id="189426"/>
    <lineage>
        <taxon>Bacteria</taxon>
        <taxon>Bacillati</taxon>
        <taxon>Bacillota</taxon>
        <taxon>Bacilli</taxon>
        <taxon>Bacillales</taxon>
        <taxon>Paenibacillaceae</taxon>
        <taxon>Paenibacillus</taxon>
    </lineage>
</organism>
<gene>
    <name evidence="2" type="ORF">BSK52_23280</name>
</gene>
<feature type="domain" description="DUF4440" evidence="1">
    <location>
        <begin position="11"/>
        <end position="109"/>
    </location>
</feature>
<dbReference type="InterPro" id="IPR027843">
    <property type="entry name" value="DUF4440"/>
</dbReference>
<evidence type="ECO:0000313" key="3">
    <source>
        <dbReference type="Proteomes" id="UP000187439"/>
    </source>
</evidence>
<dbReference type="SUPFAM" id="SSF54427">
    <property type="entry name" value="NTF2-like"/>
    <property type="match status" value="1"/>
</dbReference>
<dbReference type="Proteomes" id="UP000187439">
    <property type="component" value="Unassembled WGS sequence"/>
</dbReference>
<sequence length="119" mass="13968">MTREAKLEVYLRELEEKLLKPEIRSSPEEISKLLADDFFEIGSSGGMWYKSDGIPEEGLGIVRMTLSRFELHLLSEDIALVTYRIYNEDKKQHTLRSSIWKCRNGEWKMYFHQGTPARV</sequence>
<dbReference type="Pfam" id="PF14534">
    <property type="entry name" value="DUF4440"/>
    <property type="match status" value="1"/>
</dbReference>
<dbReference type="InterPro" id="IPR032710">
    <property type="entry name" value="NTF2-like_dom_sf"/>
</dbReference>
<reference evidence="2 3" key="1">
    <citation type="submission" date="2016-10" db="EMBL/GenBank/DDBJ databases">
        <title>Paenibacillus species isolates.</title>
        <authorList>
            <person name="Beno S.M."/>
        </authorList>
    </citation>
    <scope>NUCLEOTIDE SEQUENCE [LARGE SCALE GENOMIC DNA]</scope>
    <source>
        <strain evidence="2 3">FSL H7-0710</strain>
    </source>
</reference>
<comment type="caution">
    <text evidence="2">The sequence shown here is derived from an EMBL/GenBank/DDBJ whole genome shotgun (WGS) entry which is preliminary data.</text>
</comment>
<protein>
    <submittedName>
        <fullName evidence="2">DUF4440 domain-containing protein</fullName>
    </submittedName>
</protein>
<name>A0A1R0XPA2_9BACL</name>
<dbReference type="AlphaFoldDB" id="A0A1R0XPA2"/>
<evidence type="ECO:0000313" key="2">
    <source>
        <dbReference type="EMBL" id="OMD36924.1"/>
    </source>
</evidence>